<keyword evidence="2" id="KW-1133">Transmembrane helix</keyword>
<evidence type="ECO:0000313" key="4">
    <source>
        <dbReference type="Proteomes" id="UP001611383"/>
    </source>
</evidence>
<dbReference type="RefSeq" id="WP_395811779.1">
    <property type="nucleotide sequence ID" value="NZ_CP043494.1"/>
</dbReference>
<proteinExistence type="predicted"/>
<feature type="transmembrane region" description="Helical" evidence="2">
    <location>
        <begin position="76"/>
        <end position="94"/>
    </location>
</feature>
<evidence type="ECO:0000313" key="3">
    <source>
        <dbReference type="EMBL" id="WNG51516.1"/>
    </source>
</evidence>
<keyword evidence="4" id="KW-1185">Reference proteome</keyword>
<feature type="region of interest" description="Disordered" evidence="1">
    <location>
        <begin position="102"/>
        <end position="125"/>
    </location>
</feature>
<dbReference type="EMBL" id="CP043494">
    <property type="protein sequence ID" value="WNG51516.1"/>
    <property type="molecule type" value="Genomic_DNA"/>
</dbReference>
<name>A0ABY9X7Z0_9BACT</name>
<dbReference type="Proteomes" id="UP001611383">
    <property type="component" value="Chromosome"/>
</dbReference>
<feature type="compositionally biased region" description="Polar residues" evidence="1">
    <location>
        <begin position="108"/>
        <end position="122"/>
    </location>
</feature>
<evidence type="ECO:0000256" key="2">
    <source>
        <dbReference type="SAM" id="Phobius"/>
    </source>
</evidence>
<gene>
    <name evidence="3" type="ORF">F0U60_50835</name>
</gene>
<organism evidence="3 4">
    <name type="scientific">Archangium minus</name>
    <dbReference type="NCBI Taxonomy" id="83450"/>
    <lineage>
        <taxon>Bacteria</taxon>
        <taxon>Pseudomonadati</taxon>
        <taxon>Myxococcota</taxon>
        <taxon>Myxococcia</taxon>
        <taxon>Myxococcales</taxon>
        <taxon>Cystobacterineae</taxon>
        <taxon>Archangiaceae</taxon>
        <taxon>Archangium</taxon>
    </lineage>
</organism>
<accession>A0ABY9X7Z0</accession>
<keyword evidence="2" id="KW-0472">Membrane</keyword>
<evidence type="ECO:0000256" key="1">
    <source>
        <dbReference type="SAM" id="MobiDB-lite"/>
    </source>
</evidence>
<keyword evidence="2" id="KW-0812">Transmembrane</keyword>
<protein>
    <submittedName>
        <fullName evidence="3">Uncharacterized protein</fullName>
    </submittedName>
</protein>
<sequence length="200" mass="21631">MRTLLVLVALLTGGYAGYVAFFVKTPYSAYSQAQLGQLEDEYTRQYLSAEGDESEALRVSLSLIREERARPLHLKAALGAAGLSFLGALVLTLVQRRRRAAESHDAYGSTQEHADPSSTQAPVASREQAAALLGVRPDAPRAVIEAALQAQLAERDPSLLHGLGPDLRQRVLQQREALVQAANLLLGRQEIPFSDGSSRS</sequence>
<reference evidence="3 4" key="1">
    <citation type="submission" date="2019-08" db="EMBL/GenBank/DDBJ databases">
        <title>Archangium and Cystobacter genomes.</title>
        <authorList>
            <person name="Chen I.-C.K."/>
            <person name="Wielgoss S."/>
        </authorList>
    </citation>
    <scope>NUCLEOTIDE SEQUENCE [LARGE SCALE GENOMIC DNA]</scope>
    <source>
        <strain evidence="3 4">Cbm 6</strain>
    </source>
</reference>